<keyword evidence="3" id="KW-1185">Reference proteome</keyword>
<protein>
    <recommendedName>
        <fullName evidence="4">Ribbon-helix-helix protein, CopG family</fullName>
    </recommendedName>
</protein>
<feature type="region of interest" description="Disordered" evidence="1">
    <location>
        <begin position="56"/>
        <end position="86"/>
    </location>
</feature>
<feature type="compositionally biased region" description="Basic and acidic residues" evidence="1">
    <location>
        <begin position="57"/>
        <end position="79"/>
    </location>
</feature>
<dbReference type="EMBL" id="WMIG01000005">
    <property type="protein sequence ID" value="MTH59995.1"/>
    <property type="molecule type" value="Genomic_DNA"/>
</dbReference>
<evidence type="ECO:0000256" key="1">
    <source>
        <dbReference type="SAM" id="MobiDB-lite"/>
    </source>
</evidence>
<organism evidence="2 3">
    <name type="scientific">Paracoccus litorisediminis</name>
    <dbReference type="NCBI Taxonomy" id="2006130"/>
    <lineage>
        <taxon>Bacteria</taxon>
        <taxon>Pseudomonadati</taxon>
        <taxon>Pseudomonadota</taxon>
        <taxon>Alphaproteobacteria</taxon>
        <taxon>Rhodobacterales</taxon>
        <taxon>Paracoccaceae</taxon>
        <taxon>Paracoccus</taxon>
    </lineage>
</organism>
<dbReference type="Proteomes" id="UP000449846">
    <property type="component" value="Unassembled WGS sequence"/>
</dbReference>
<evidence type="ECO:0000313" key="2">
    <source>
        <dbReference type="EMBL" id="MTH59995.1"/>
    </source>
</evidence>
<accession>A0A844HPB8</accession>
<name>A0A844HPB8_9RHOB</name>
<proteinExistence type="predicted"/>
<evidence type="ECO:0008006" key="4">
    <source>
        <dbReference type="Google" id="ProtNLM"/>
    </source>
</evidence>
<comment type="caution">
    <text evidence="2">The sequence shown here is derived from an EMBL/GenBank/DDBJ whole genome shotgun (WGS) entry which is preliminary data.</text>
</comment>
<sequence>MPDEFKAPRGVDPQDLVTEAVAKATRDRAEAERIRRIADEAREAAEKAEKAAIAAEVEARAARERAGKAPPPRPERRTDQISIRTRPSTRIKIESLAKAEGISLAELVERAIKAYAPSFDGEEDQ</sequence>
<reference evidence="2 3" key="1">
    <citation type="submission" date="2019-11" db="EMBL/GenBank/DDBJ databases">
        <authorList>
            <person name="Dong K."/>
        </authorList>
    </citation>
    <scope>NUCLEOTIDE SEQUENCE [LARGE SCALE GENOMIC DNA]</scope>
    <source>
        <strain evidence="2 3">NBRC 112902</strain>
    </source>
</reference>
<evidence type="ECO:0000313" key="3">
    <source>
        <dbReference type="Proteomes" id="UP000449846"/>
    </source>
</evidence>
<dbReference type="RefSeq" id="WP_155039930.1">
    <property type="nucleotide sequence ID" value="NZ_WMIG01000005.1"/>
</dbReference>
<gene>
    <name evidence="2" type="ORF">GL300_12325</name>
</gene>
<dbReference type="AlphaFoldDB" id="A0A844HPB8"/>